<dbReference type="EMBL" id="CP054698">
    <property type="protein sequence ID" value="QMS89110.1"/>
    <property type="molecule type" value="Genomic_DNA"/>
</dbReference>
<proteinExistence type="predicted"/>
<evidence type="ECO:0000313" key="2">
    <source>
        <dbReference type="Proteomes" id="UP000514713"/>
    </source>
</evidence>
<evidence type="ECO:0000313" key="1">
    <source>
        <dbReference type="EMBL" id="QMS89110.1"/>
    </source>
</evidence>
<name>A0A7D7LDH1_9NOSO</name>
<dbReference type="KEGG" id="ned:HUN01_16540"/>
<accession>A0A7D7LDH1</accession>
<gene>
    <name evidence="1" type="ORF">HUN01_16540</name>
</gene>
<keyword evidence="2" id="KW-1185">Reference proteome</keyword>
<dbReference type="AlphaFoldDB" id="A0A7D7LDH1"/>
<organism evidence="1 2">
    <name type="scientific">Nostoc edaphicum CCNP1411</name>
    <dbReference type="NCBI Taxonomy" id="1472755"/>
    <lineage>
        <taxon>Bacteria</taxon>
        <taxon>Bacillati</taxon>
        <taxon>Cyanobacteriota</taxon>
        <taxon>Cyanophyceae</taxon>
        <taxon>Nostocales</taxon>
        <taxon>Nostocaceae</taxon>
        <taxon>Nostoc</taxon>
    </lineage>
</organism>
<dbReference type="RefSeq" id="WP_181932972.1">
    <property type="nucleotide sequence ID" value="NZ_CP054698.1"/>
</dbReference>
<reference evidence="2" key="1">
    <citation type="submission" date="2020-06" db="EMBL/GenBank/DDBJ databases">
        <title>Nostoc edaphicum CCNP1411 genome.</title>
        <authorList>
            <person name="Fidor A."/>
            <person name="Grabski M."/>
            <person name="Gawor J."/>
            <person name="Gromadka R."/>
            <person name="Wegrzyn G."/>
            <person name="Mazur-Marzec H."/>
        </authorList>
    </citation>
    <scope>NUCLEOTIDE SEQUENCE [LARGE SCALE GENOMIC DNA]</scope>
    <source>
        <strain evidence="2">CCNP1411</strain>
    </source>
</reference>
<protein>
    <submittedName>
        <fullName evidence="1">Uncharacterized protein</fullName>
    </submittedName>
</protein>
<sequence length="60" mass="7157">MFKNFPHPKENVLKFSWLLPSFLSLFLFGSTVKATAIANWHFARDRNYVALCLLEWRDIR</sequence>
<dbReference type="Proteomes" id="UP000514713">
    <property type="component" value="Chromosome"/>
</dbReference>